<dbReference type="GO" id="GO:0005737">
    <property type="term" value="C:cytoplasm"/>
    <property type="evidence" value="ECO:0007669"/>
    <property type="project" value="UniProtKB-SubCell"/>
</dbReference>
<dbReference type="SUPFAM" id="SSF56349">
    <property type="entry name" value="DNA breaking-rejoining enzymes"/>
    <property type="match status" value="1"/>
</dbReference>
<dbReference type="Gene3D" id="1.10.443.10">
    <property type="entry name" value="Intergrase catalytic core"/>
    <property type="match status" value="1"/>
</dbReference>
<dbReference type="AlphaFoldDB" id="A0A2W5SW22"/>
<keyword evidence="3" id="KW-0233">DNA recombination</keyword>
<dbReference type="PROSITE" id="PS51898">
    <property type="entry name" value="TYR_RECOMBINASE"/>
    <property type="match status" value="1"/>
</dbReference>
<dbReference type="InterPro" id="IPR011010">
    <property type="entry name" value="DNA_brk_join_enz"/>
</dbReference>
<dbReference type="PANTHER" id="PTHR30349">
    <property type="entry name" value="PHAGE INTEGRASE-RELATED"/>
    <property type="match status" value="1"/>
</dbReference>
<dbReference type="EMBL" id="QFQP01000074">
    <property type="protein sequence ID" value="PZR03736.1"/>
    <property type="molecule type" value="Genomic_DNA"/>
</dbReference>
<dbReference type="InterPro" id="IPR002104">
    <property type="entry name" value="Integrase_catalytic"/>
</dbReference>
<evidence type="ECO:0000313" key="5">
    <source>
        <dbReference type="EMBL" id="PZR03736.1"/>
    </source>
</evidence>
<reference evidence="5 6" key="1">
    <citation type="submission" date="2017-08" db="EMBL/GenBank/DDBJ databases">
        <title>Infants hospitalized years apart are colonized by the same room-sourced microbial strains.</title>
        <authorList>
            <person name="Brooks B."/>
            <person name="Olm M.R."/>
            <person name="Firek B.A."/>
            <person name="Baker R."/>
            <person name="Thomas B.C."/>
            <person name="Morowitz M.J."/>
            <person name="Banfield J.F."/>
        </authorList>
    </citation>
    <scope>NUCLEOTIDE SEQUENCE [LARGE SCALE GENOMIC DNA]</scope>
    <source>
        <strain evidence="5">S2_003_000_R2_14</strain>
    </source>
</reference>
<comment type="subcellular location">
    <subcellularLocation>
        <location evidence="1">Cytoplasm</location>
    </subcellularLocation>
</comment>
<accession>A0A2W5SW22</accession>
<organism evidence="5 6">
    <name type="scientific">Archangium gephyra</name>
    <dbReference type="NCBI Taxonomy" id="48"/>
    <lineage>
        <taxon>Bacteria</taxon>
        <taxon>Pseudomonadati</taxon>
        <taxon>Myxococcota</taxon>
        <taxon>Myxococcia</taxon>
        <taxon>Myxococcales</taxon>
        <taxon>Cystobacterineae</taxon>
        <taxon>Archangiaceae</taxon>
        <taxon>Archangium</taxon>
    </lineage>
</organism>
<dbReference type="InterPro" id="IPR050090">
    <property type="entry name" value="Tyrosine_recombinase_XerCD"/>
</dbReference>
<dbReference type="PANTHER" id="PTHR30349:SF77">
    <property type="entry name" value="TYROSINE RECOMBINASE XERC"/>
    <property type="match status" value="1"/>
</dbReference>
<evidence type="ECO:0000256" key="1">
    <source>
        <dbReference type="ARBA" id="ARBA00004496"/>
    </source>
</evidence>
<feature type="domain" description="Tyr recombinase" evidence="4">
    <location>
        <begin position="10"/>
        <end position="202"/>
    </location>
</feature>
<evidence type="ECO:0000256" key="3">
    <source>
        <dbReference type="ARBA" id="ARBA00023172"/>
    </source>
</evidence>
<name>A0A2W5SW22_9BACT</name>
<evidence type="ECO:0000313" key="6">
    <source>
        <dbReference type="Proteomes" id="UP000249061"/>
    </source>
</evidence>
<protein>
    <submittedName>
        <fullName evidence="5">Integrase</fullName>
    </submittedName>
</protein>
<proteinExistence type="predicted"/>
<dbReference type="GO" id="GO:0003677">
    <property type="term" value="F:DNA binding"/>
    <property type="evidence" value="ECO:0007669"/>
    <property type="project" value="InterPro"/>
</dbReference>
<evidence type="ECO:0000259" key="4">
    <source>
        <dbReference type="PROSITE" id="PS51898"/>
    </source>
</evidence>
<keyword evidence="2" id="KW-0229">DNA integration</keyword>
<dbReference type="GO" id="GO:0006310">
    <property type="term" value="P:DNA recombination"/>
    <property type="evidence" value="ECO:0007669"/>
    <property type="project" value="UniProtKB-KW"/>
</dbReference>
<comment type="caution">
    <text evidence="5">The sequence shown here is derived from an EMBL/GenBank/DDBJ whole genome shotgun (WGS) entry which is preliminary data.</text>
</comment>
<dbReference type="Pfam" id="PF00589">
    <property type="entry name" value="Phage_integrase"/>
    <property type="match status" value="1"/>
</dbReference>
<sequence>MTTYADSISRPARTLTENEQRLLLKVTGQRLDGFRDHVIYSVALGAGLREHEIVALNIGDVFDETGHARRRLRLRVFKRASEDPAPQEVMLPDLVRAKLEKLIASRRHAGEALSPDTPIFVSRLGRRLSTRQLRRAFSVWQKRCGFERHFSFHSMRHSSCSNIYRATKDIRLTQRFARHKSILSTAIYTHPSDEELLRSVQSLIC</sequence>
<dbReference type="GO" id="GO:0015074">
    <property type="term" value="P:DNA integration"/>
    <property type="evidence" value="ECO:0007669"/>
    <property type="project" value="UniProtKB-KW"/>
</dbReference>
<gene>
    <name evidence="5" type="ORF">DI536_35560</name>
</gene>
<evidence type="ECO:0000256" key="2">
    <source>
        <dbReference type="ARBA" id="ARBA00022908"/>
    </source>
</evidence>
<dbReference type="Proteomes" id="UP000249061">
    <property type="component" value="Unassembled WGS sequence"/>
</dbReference>
<dbReference type="InterPro" id="IPR013762">
    <property type="entry name" value="Integrase-like_cat_sf"/>
</dbReference>